<keyword evidence="3" id="KW-1133">Transmembrane helix</keyword>
<dbReference type="InterPro" id="IPR036259">
    <property type="entry name" value="MFS_trans_sf"/>
</dbReference>
<feature type="transmembrane region" description="Helical" evidence="3">
    <location>
        <begin position="170"/>
        <end position="194"/>
    </location>
</feature>
<dbReference type="InterPro" id="IPR011701">
    <property type="entry name" value="MFS"/>
</dbReference>
<feature type="region of interest" description="Disordered" evidence="2">
    <location>
        <begin position="222"/>
        <end position="243"/>
    </location>
</feature>
<feature type="compositionally biased region" description="Basic and acidic residues" evidence="2">
    <location>
        <begin position="409"/>
        <end position="433"/>
    </location>
</feature>
<comment type="subcellular location">
    <subcellularLocation>
        <location evidence="1">Membrane</location>
        <topology evidence="1">Multi-pass membrane protein</topology>
    </subcellularLocation>
</comment>
<feature type="transmembrane region" description="Helical" evidence="3">
    <location>
        <begin position="115"/>
        <end position="140"/>
    </location>
</feature>
<evidence type="ECO:0000256" key="1">
    <source>
        <dbReference type="ARBA" id="ARBA00004141"/>
    </source>
</evidence>
<evidence type="ECO:0000313" key="5">
    <source>
        <dbReference type="Proteomes" id="UP000261360"/>
    </source>
</evidence>
<keyword evidence="5" id="KW-1185">Reference proteome</keyword>
<evidence type="ECO:0000256" key="3">
    <source>
        <dbReference type="SAM" id="Phobius"/>
    </source>
</evidence>
<name>A0A3B4XJ37_SERLL</name>
<dbReference type="GO" id="GO:0016020">
    <property type="term" value="C:membrane"/>
    <property type="evidence" value="ECO:0007669"/>
    <property type="project" value="UniProtKB-SubCell"/>
</dbReference>
<reference evidence="4" key="2">
    <citation type="submission" date="2025-09" db="UniProtKB">
        <authorList>
            <consortium name="Ensembl"/>
        </authorList>
    </citation>
    <scope>IDENTIFICATION</scope>
</reference>
<dbReference type="Pfam" id="PF07690">
    <property type="entry name" value="MFS_1"/>
    <property type="match status" value="1"/>
</dbReference>
<feature type="transmembrane region" description="Helical" evidence="3">
    <location>
        <begin position="59"/>
        <end position="83"/>
    </location>
</feature>
<feature type="region of interest" description="Disordered" evidence="2">
    <location>
        <begin position="346"/>
        <end position="433"/>
    </location>
</feature>
<keyword evidence="3" id="KW-0472">Membrane</keyword>
<accession>A0A3B4XJ37</accession>
<feature type="compositionally biased region" description="Basic and acidic residues" evidence="2">
    <location>
        <begin position="226"/>
        <end position="243"/>
    </location>
</feature>
<evidence type="ECO:0000313" key="4">
    <source>
        <dbReference type="Ensembl" id="ENSSLDP00000015780.1"/>
    </source>
</evidence>
<reference evidence="4" key="1">
    <citation type="submission" date="2025-08" db="UniProtKB">
        <authorList>
            <consortium name="Ensembl"/>
        </authorList>
    </citation>
    <scope>IDENTIFICATION</scope>
</reference>
<organism evidence="4 5">
    <name type="scientific">Seriola lalandi dorsalis</name>
    <dbReference type="NCBI Taxonomy" id="1841481"/>
    <lineage>
        <taxon>Eukaryota</taxon>
        <taxon>Metazoa</taxon>
        <taxon>Chordata</taxon>
        <taxon>Craniata</taxon>
        <taxon>Vertebrata</taxon>
        <taxon>Euteleostomi</taxon>
        <taxon>Actinopterygii</taxon>
        <taxon>Neopterygii</taxon>
        <taxon>Teleostei</taxon>
        <taxon>Neoteleostei</taxon>
        <taxon>Acanthomorphata</taxon>
        <taxon>Carangaria</taxon>
        <taxon>Carangiformes</taxon>
        <taxon>Carangidae</taxon>
        <taxon>Seriola</taxon>
    </lineage>
</organism>
<protein>
    <submittedName>
        <fullName evidence="4">Monocarboxylate transporter 9-like</fullName>
    </submittedName>
</protein>
<dbReference type="STRING" id="1841481.ENSSLDP00000015780"/>
<dbReference type="SUPFAM" id="SSF103473">
    <property type="entry name" value="MFS general substrate transporter"/>
    <property type="match status" value="1"/>
</dbReference>
<dbReference type="AlphaFoldDB" id="A0A3B4XJ37"/>
<dbReference type="Proteomes" id="UP000261360">
    <property type="component" value="Unplaced"/>
</dbReference>
<evidence type="ECO:0000256" key="2">
    <source>
        <dbReference type="SAM" id="MobiDB-lite"/>
    </source>
</evidence>
<feature type="transmembrane region" description="Helical" evidence="3">
    <location>
        <begin position="90"/>
        <end position="109"/>
    </location>
</feature>
<feature type="transmembrane region" description="Helical" evidence="3">
    <location>
        <begin position="147"/>
        <end position="164"/>
    </location>
</feature>
<sequence>MSPPAPGPPLARPLALDGGRGWAIVASGFLALLLGYGSPQSVGVLYPEWLLAFGEGKAVTAWVGSLVGGVGLIVGPVCSVCVVNFGARPVTVFSGVMVAGGLMLSSFAPNVPFLIFSYGVVVGVGVGLLYAATLTITCLYFDKRRGLALGIVSSGTSVGGFLYATLQSELIELLGLDGCLLVIGALALNVVACAGPMRPLTPPRYYLKQRAAILERQLQEEAELSNQKHSDKDQGITTETKEPPVRRRSLFSCSSFIKTVKIKTRGYTQCLSSMLSLLQDKVLMTLCICLFFFSLGQSLLLLLLLAKHVSVLLTCTSSSRYHPPPALPGGPGSELRADGGRRLHLPGLPLLHRGRRGETGSGRHGRHAAGRQRPPVCSDGGSERAGRAAHPLHQFLPGPPGAVGGLGFSERELDSDSVRHQSGGRRGEARRGSWDPHVLRRRRDHTGSSCRRLFLRRLSVVRRRLLHQWRRHDGQQHRPLPRHCLAAAANPSPSFSGPRGRAQQLYSYLGNRRYLTRHLTGLTTNLDPSEVYVFEI</sequence>
<dbReference type="PANTHER" id="PTHR11360:SF158">
    <property type="entry name" value="MONOCARBOXYLATE TRANSPORTER 9"/>
    <property type="match status" value="1"/>
</dbReference>
<proteinExistence type="predicted"/>
<feature type="transmembrane region" description="Helical" evidence="3">
    <location>
        <begin position="21"/>
        <end position="39"/>
    </location>
</feature>
<dbReference type="GO" id="GO:0008028">
    <property type="term" value="F:monocarboxylic acid transmembrane transporter activity"/>
    <property type="evidence" value="ECO:0007669"/>
    <property type="project" value="TreeGrafter"/>
</dbReference>
<dbReference type="InterPro" id="IPR050327">
    <property type="entry name" value="Proton-linked_MCT"/>
</dbReference>
<feature type="transmembrane region" description="Helical" evidence="3">
    <location>
        <begin position="282"/>
        <end position="306"/>
    </location>
</feature>
<dbReference type="PANTHER" id="PTHR11360">
    <property type="entry name" value="MONOCARBOXYLATE TRANSPORTER"/>
    <property type="match status" value="1"/>
</dbReference>
<dbReference type="GeneTree" id="ENSGT00940000156416"/>
<keyword evidence="3" id="KW-0812">Transmembrane</keyword>
<dbReference type="Gene3D" id="1.20.1250.20">
    <property type="entry name" value="MFS general substrate transporter like domains"/>
    <property type="match status" value="1"/>
</dbReference>
<dbReference type="Ensembl" id="ENSSLDT00000016362.1">
    <property type="protein sequence ID" value="ENSSLDP00000015780.1"/>
    <property type="gene ID" value="ENSSLDG00000012537.1"/>
</dbReference>